<dbReference type="RefSeq" id="WP_044638262.1">
    <property type="nucleotide sequence ID" value="NZ_CP007202.1"/>
</dbReference>
<reference evidence="2 3" key="1">
    <citation type="submission" date="2014-02" db="EMBL/GenBank/DDBJ databases">
        <authorList>
            <person name="Young C.-C."/>
            <person name="Hameed A."/>
            <person name="Huang H.-C."/>
            <person name="Shahina M."/>
        </authorList>
    </citation>
    <scope>NUCLEOTIDE SEQUENCE [LARGE SCALE GENOMIC DNA]</scope>
    <source>
        <strain evidence="2 3">CC-SAMT-1</strain>
    </source>
</reference>
<dbReference type="SUPFAM" id="SSF47413">
    <property type="entry name" value="lambda repressor-like DNA-binding domains"/>
    <property type="match status" value="1"/>
</dbReference>
<keyword evidence="1" id="KW-0175">Coiled coil</keyword>
<organism evidence="2 3">
    <name type="scientific">Siansivirga zeaxanthinifaciens CC-SAMT-1</name>
    <dbReference type="NCBI Taxonomy" id="1454006"/>
    <lineage>
        <taxon>Bacteria</taxon>
        <taxon>Pseudomonadati</taxon>
        <taxon>Bacteroidota</taxon>
        <taxon>Flavobacteriia</taxon>
        <taxon>Flavobacteriales</taxon>
        <taxon>Flavobacteriaceae</taxon>
        <taxon>Siansivirga</taxon>
    </lineage>
</organism>
<dbReference type="InterPro" id="IPR010982">
    <property type="entry name" value="Lambda_DNA-bd_dom_sf"/>
</dbReference>
<dbReference type="Proteomes" id="UP000032229">
    <property type="component" value="Chromosome"/>
</dbReference>
<evidence type="ECO:0000313" key="3">
    <source>
        <dbReference type="Proteomes" id="UP000032229"/>
    </source>
</evidence>
<dbReference type="STRING" id="1454006.AW14_07785"/>
<dbReference type="Gene3D" id="1.10.260.40">
    <property type="entry name" value="lambda repressor-like DNA-binding domains"/>
    <property type="match status" value="1"/>
</dbReference>
<dbReference type="KEGG" id="sze:AW14_07785"/>
<feature type="coiled-coil region" evidence="1">
    <location>
        <begin position="137"/>
        <end position="185"/>
    </location>
</feature>
<dbReference type="OrthoDB" id="1423806at2"/>
<dbReference type="EMBL" id="CP007202">
    <property type="protein sequence ID" value="AJR04860.1"/>
    <property type="molecule type" value="Genomic_DNA"/>
</dbReference>
<name>A0A0C5WPL0_9FLAO</name>
<dbReference type="GO" id="GO:0003677">
    <property type="term" value="F:DNA binding"/>
    <property type="evidence" value="ECO:0007669"/>
    <property type="project" value="InterPro"/>
</dbReference>
<accession>A0A0C5WPL0</accession>
<keyword evidence="3" id="KW-1185">Reference proteome</keyword>
<sequence length="201" mass="23505">MVDKEITREMLNERYVSAIEHLMRVHTLKNQREFSAKMEENPTVFSQIKSGNRNASLTQLTKIVNDFDLNANYFLKFENQKEPIEYSKLNINPTISGDNQDVMVGKNVSKNDGVVHGDFYNVEKLINQAPPELRDHIKQLQSKYELLEKENNRFSEEVSDLKKIITNMTSQLNDAHAQIKEKDERLYHAQCELIEVYKKNK</sequence>
<gene>
    <name evidence="2" type="ORF">AW14_07785</name>
</gene>
<evidence type="ECO:0000256" key="1">
    <source>
        <dbReference type="SAM" id="Coils"/>
    </source>
</evidence>
<evidence type="ECO:0008006" key="4">
    <source>
        <dbReference type="Google" id="ProtNLM"/>
    </source>
</evidence>
<dbReference type="HOGENOM" id="CLU_1359626_0_0_10"/>
<protein>
    <recommendedName>
        <fullName evidence="4">HTH cro/C1-type domain-containing protein</fullName>
    </recommendedName>
</protein>
<evidence type="ECO:0000313" key="2">
    <source>
        <dbReference type="EMBL" id="AJR04860.1"/>
    </source>
</evidence>
<proteinExistence type="predicted"/>
<dbReference type="AlphaFoldDB" id="A0A0C5WPL0"/>